<dbReference type="InterPro" id="IPR001870">
    <property type="entry name" value="B30.2/SPRY"/>
</dbReference>
<feature type="compositionally biased region" description="Acidic residues" evidence="3">
    <location>
        <begin position="64"/>
        <end position="79"/>
    </location>
</feature>
<evidence type="ECO:0000313" key="6">
    <source>
        <dbReference type="Proteomes" id="UP001291623"/>
    </source>
</evidence>
<dbReference type="Gene3D" id="2.60.120.920">
    <property type="match status" value="2"/>
</dbReference>
<dbReference type="InterPro" id="IPR037353">
    <property type="entry name" value="ASH2"/>
</dbReference>
<dbReference type="AlphaFoldDB" id="A0AAE1VEW0"/>
<reference evidence="5" key="1">
    <citation type="submission" date="2023-12" db="EMBL/GenBank/DDBJ databases">
        <title>Genome assembly of Anisodus tanguticus.</title>
        <authorList>
            <person name="Wang Y.-J."/>
        </authorList>
    </citation>
    <scope>NUCLEOTIDE SEQUENCE</scope>
    <source>
        <strain evidence="5">KB-2021</strain>
        <tissue evidence="5">Leaf</tissue>
    </source>
</reference>
<feature type="compositionally biased region" description="Low complexity" evidence="3">
    <location>
        <begin position="41"/>
        <end position="51"/>
    </location>
</feature>
<evidence type="ECO:0000256" key="1">
    <source>
        <dbReference type="ARBA" id="ARBA00004123"/>
    </source>
</evidence>
<dbReference type="GO" id="GO:0048188">
    <property type="term" value="C:Set1C/COMPASS complex"/>
    <property type="evidence" value="ECO:0007669"/>
    <property type="project" value="InterPro"/>
</dbReference>
<name>A0AAE1VEW0_9SOLA</name>
<feature type="compositionally biased region" description="Low complexity" evidence="3">
    <location>
        <begin position="151"/>
        <end position="167"/>
    </location>
</feature>
<comment type="caution">
    <text evidence="5">The sequence shown here is derived from an EMBL/GenBank/DDBJ whole genome shotgun (WGS) entry which is preliminary data.</text>
</comment>
<dbReference type="GO" id="GO:0000976">
    <property type="term" value="F:transcription cis-regulatory region binding"/>
    <property type="evidence" value="ECO:0007669"/>
    <property type="project" value="TreeGrafter"/>
</dbReference>
<proteinExistence type="predicted"/>
<feature type="compositionally biased region" description="Basic and acidic residues" evidence="3">
    <location>
        <begin position="52"/>
        <end position="63"/>
    </location>
</feature>
<dbReference type="EMBL" id="JAVYJV010000011">
    <property type="protein sequence ID" value="KAK4358899.1"/>
    <property type="molecule type" value="Genomic_DNA"/>
</dbReference>
<evidence type="ECO:0000256" key="2">
    <source>
        <dbReference type="ARBA" id="ARBA00023242"/>
    </source>
</evidence>
<dbReference type="Proteomes" id="UP001291623">
    <property type="component" value="Unassembled WGS sequence"/>
</dbReference>
<dbReference type="FunFam" id="2.60.120.920:FF:000043">
    <property type="entry name" value="Protein TRAUCO"/>
    <property type="match status" value="2"/>
</dbReference>
<comment type="subcellular location">
    <subcellularLocation>
        <location evidence="1">Nucleus</location>
    </subcellularLocation>
</comment>
<feature type="region of interest" description="Disordered" evidence="3">
    <location>
        <begin position="1"/>
        <end position="175"/>
    </location>
</feature>
<dbReference type="CDD" id="cd12872">
    <property type="entry name" value="SPRY_Ash2"/>
    <property type="match status" value="2"/>
</dbReference>
<dbReference type="PANTHER" id="PTHR10598:SF0">
    <property type="entry name" value="SET1_ASH2 HISTONE METHYLTRANSFERASE COMPLEX SUBUNIT ASH2"/>
    <property type="match status" value="1"/>
</dbReference>
<accession>A0AAE1VEW0</accession>
<evidence type="ECO:0000313" key="5">
    <source>
        <dbReference type="EMBL" id="KAK4358899.1"/>
    </source>
</evidence>
<dbReference type="InterPro" id="IPR003877">
    <property type="entry name" value="SPRY_dom"/>
</dbReference>
<dbReference type="PROSITE" id="PS50188">
    <property type="entry name" value="B302_SPRY"/>
    <property type="match status" value="1"/>
</dbReference>
<evidence type="ECO:0000259" key="4">
    <source>
        <dbReference type="PROSITE" id="PS50188"/>
    </source>
</evidence>
<keyword evidence="6" id="KW-1185">Reference proteome</keyword>
<feature type="domain" description="B30.2/SPRY" evidence="4">
    <location>
        <begin position="179"/>
        <end position="364"/>
    </location>
</feature>
<dbReference type="SUPFAM" id="SSF49899">
    <property type="entry name" value="Concanavalin A-like lectins/glucanases"/>
    <property type="match status" value="2"/>
</dbReference>
<evidence type="ECO:0000256" key="3">
    <source>
        <dbReference type="SAM" id="MobiDB-lite"/>
    </source>
</evidence>
<protein>
    <recommendedName>
        <fullName evidence="4">B30.2/SPRY domain-containing protein</fullName>
    </recommendedName>
</protein>
<keyword evidence="2" id="KW-0539">Nucleus</keyword>
<dbReference type="InterPro" id="IPR043136">
    <property type="entry name" value="B30.2/SPRY_sf"/>
</dbReference>
<dbReference type="PANTHER" id="PTHR10598">
    <property type="entry name" value="SET1/ASH2 HISTONE METHYLTRANSFERASE COMPLEX SUBUNIT ASH2"/>
    <property type="match status" value="1"/>
</dbReference>
<feature type="compositionally biased region" description="Pro residues" evidence="3">
    <location>
        <begin position="19"/>
        <end position="40"/>
    </location>
</feature>
<dbReference type="Pfam" id="PF00622">
    <property type="entry name" value="SPRY"/>
    <property type="match status" value="2"/>
</dbReference>
<dbReference type="SMART" id="SM00449">
    <property type="entry name" value="SPRY"/>
    <property type="match status" value="2"/>
</dbReference>
<organism evidence="5 6">
    <name type="scientific">Anisodus tanguticus</name>
    <dbReference type="NCBI Taxonomy" id="243964"/>
    <lineage>
        <taxon>Eukaryota</taxon>
        <taxon>Viridiplantae</taxon>
        <taxon>Streptophyta</taxon>
        <taxon>Embryophyta</taxon>
        <taxon>Tracheophyta</taxon>
        <taxon>Spermatophyta</taxon>
        <taxon>Magnoliopsida</taxon>
        <taxon>eudicotyledons</taxon>
        <taxon>Gunneridae</taxon>
        <taxon>Pentapetalae</taxon>
        <taxon>asterids</taxon>
        <taxon>lamiids</taxon>
        <taxon>Solanales</taxon>
        <taxon>Solanaceae</taxon>
        <taxon>Solanoideae</taxon>
        <taxon>Hyoscyameae</taxon>
        <taxon>Anisodus</taxon>
    </lineage>
</organism>
<dbReference type="InterPro" id="IPR013320">
    <property type="entry name" value="ConA-like_dom_sf"/>
</dbReference>
<gene>
    <name evidence="5" type="ORF">RND71_021128</name>
</gene>
<sequence length="535" mass="59156">MENLMATYQDEEDDEITPSPTPAPASPPPSATVAPPPTAVAPPLVTPNDSTDIPKPDPDPKSPEEEEDDDNDNEEEEQEPPTKKQKPLSTLTLVKEEEEEEEGEMTKVPLLTTPPPATTTTATKKATKSKKKNNNTLWTKSSSRKGKKKNNNTTTTNNLKNKNNNKNGVVSGQDSEDKVYITPIPRFPDKTDDTPDMKICLSKVYKAEKVDVSEDRLTAGSTKGYRMVRATRGVLEGTWYFEIKVVKLGETGHTRLGWSTDKGDLQAPVGYDGNSFGYRDIDGSKIHKALREKYGEEGGGYGEGDVIGFYINLPDGGQYAPKPPRLVWYKGQRYMCASDPKEDPPKIIPVDVSEDRLTVGSTKGYRMVRATRGLLEGTWYFEIKVVKLGETGHTRLGWLTDKGDLQAPVGYDGNSFVCRDIDGSKIHKALREKYGEGGGYGEGDVIGFYINLPDGGQYAPKPPRLDLYGGRYYPAASMYTLPDQPNCVVKFNFGPDFEFFPEDFAGRPVPRPMVEVPYHGFDGRVENGVSNEQKS</sequence>